<dbReference type="CDD" id="cd00799">
    <property type="entry name" value="INT_Cre_C"/>
    <property type="match status" value="1"/>
</dbReference>
<keyword evidence="1" id="KW-0229">DNA integration</keyword>
<keyword evidence="9" id="KW-1185">Reference proteome</keyword>
<dbReference type="InterPro" id="IPR052925">
    <property type="entry name" value="Phage_Integrase-like_Recomb"/>
</dbReference>
<organism evidence="8 9">
    <name type="scientific">Croceicoccus mobilis</name>
    <dbReference type="NCBI Taxonomy" id="1703339"/>
    <lineage>
        <taxon>Bacteria</taxon>
        <taxon>Pseudomonadati</taxon>
        <taxon>Pseudomonadota</taxon>
        <taxon>Alphaproteobacteria</taxon>
        <taxon>Sphingomonadales</taxon>
        <taxon>Erythrobacteraceae</taxon>
        <taxon>Croceicoccus</taxon>
    </lineage>
</organism>
<dbReference type="SUPFAM" id="SSF47823">
    <property type="entry name" value="lambda integrase-like, N-terminal domain"/>
    <property type="match status" value="1"/>
</dbReference>
<feature type="domain" description="Core-binding (CB)" evidence="7">
    <location>
        <begin position="7"/>
        <end position="97"/>
    </location>
</feature>
<dbReference type="InterPro" id="IPR010998">
    <property type="entry name" value="Integrase_recombinase_N"/>
</dbReference>
<dbReference type="Gene3D" id="1.10.443.10">
    <property type="entry name" value="Intergrase catalytic core"/>
    <property type="match status" value="1"/>
</dbReference>
<reference evidence="8" key="2">
    <citation type="submission" date="2020-09" db="EMBL/GenBank/DDBJ databases">
        <authorList>
            <person name="Sun Q."/>
            <person name="Zhou Y."/>
        </authorList>
    </citation>
    <scope>NUCLEOTIDE SEQUENCE</scope>
    <source>
        <strain evidence="8">CGMCC 1.15360</strain>
    </source>
</reference>
<dbReference type="GO" id="GO:0003677">
    <property type="term" value="F:DNA binding"/>
    <property type="evidence" value="ECO:0007669"/>
    <property type="project" value="UniProtKB-UniRule"/>
</dbReference>
<name>A0A916Z9W3_9SPHN</name>
<keyword evidence="3" id="KW-0233">DNA recombination</keyword>
<dbReference type="Proteomes" id="UP000612349">
    <property type="component" value="Unassembled WGS sequence"/>
</dbReference>
<dbReference type="InterPro" id="IPR004107">
    <property type="entry name" value="Integrase_SAM-like_N"/>
</dbReference>
<comment type="caution">
    <text evidence="8">The sequence shown here is derived from an EMBL/GenBank/DDBJ whole genome shotgun (WGS) entry which is preliminary data.</text>
</comment>
<dbReference type="Pfam" id="PF00589">
    <property type="entry name" value="Phage_integrase"/>
    <property type="match status" value="1"/>
</dbReference>
<dbReference type="SUPFAM" id="SSF56349">
    <property type="entry name" value="DNA breaking-rejoining enzymes"/>
    <property type="match status" value="1"/>
</dbReference>
<evidence type="ECO:0000256" key="3">
    <source>
        <dbReference type="ARBA" id="ARBA00023172"/>
    </source>
</evidence>
<dbReference type="InterPro" id="IPR013762">
    <property type="entry name" value="Integrase-like_cat_sf"/>
</dbReference>
<dbReference type="Pfam" id="PF02899">
    <property type="entry name" value="Phage_int_SAM_1"/>
    <property type="match status" value="1"/>
</dbReference>
<dbReference type="Gene3D" id="1.10.150.130">
    <property type="match status" value="1"/>
</dbReference>
<sequence>MPSELMSTSNALAEQLRAEIEAARKTLAASHASSTLKAYATDWIDFCHFCEARQLSALPSSPDIVVLYLSNQKESGKAPSTIERRMAAINYHHKENGHRTPAADDIVGIIPRMLRGIKNETKRKIDKKAPADAGILLQMLETIQGEDLRAIRNRAILALGMASALRRSELVAIDVSNLHFTDKGLVIDITSSKTDQEGSGQSVAVPEGTNIKPVAAMRAWLDAAGIADGYAFRRLTRSGRLTEHPMNDRSVARLVKASAAAANLDPARYSAHSLRAGFLTEAAANRASPFRMMDHARHKSLDTVAGYVRTAEQFDNHAGDDFL</sequence>
<dbReference type="InterPro" id="IPR044068">
    <property type="entry name" value="CB"/>
</dbReference>
<dbReference type="GO" id="GO:0015074">
    <property type="term" value="P:DNA integration"/>
    <property type="evidence" value="ECO:0007669"/>
    <property type="project" value="UniProtKB-KW"/>
</dbReference>
<gene>
    <name evidence="8" type="ORF">GCM10010990_35000</name>
</gene>
<dbReference type="GO" id="GO:0006310">
    <property type="term" value="P:DNA recombination"/>
    <property type="evidence" value="ECO:0007669"/>
    <property type="project" value="UniProtKB-KW"/>
</dbReference>
<dbReference type="EMBL" id="BMIP01000011">
    <property type="protein sequence ID" value="GGD82044.1"/>
    <property type="molecule type" value="Genomic_DNA"/>
</dbReference>
<evidence type="ECO:0008006" key="10">
    <source>
        <dbReference type="Google" id="ProtNLM"/>
    </source>
</evidence>
<feature type="coiled-coil region" evidence="5">
    <location>
        <begin position="6"/>
        <end position="33"/>
    </location>
</feature>
<keyword evidence="2 4" id="KW-0238">DNA-binding</keyword>
<keyword evidence="5" id="KW-0175">Coiled coil</keyword>
<reference evidence="8" key="1">
    <citation type="journal article" date="2014" name="Int. J. Syst. Evol. Microbiol.">
        <title>Complete genome sequence of Corynebacterium casei LMG S-19264T (=DSM 44701T), isolated from a smear-ripened cheese.</title>
        <authorList>
            <consortium name="US DOE Joint Genome Institute (JGI-PGF)"/>
            <person name="Walter F."/>
            <person name="Albersmeier A."/>
            <person name="Kalinowski J."/>
            <person name="Ruckert C."/>
        </authorList>
    </citation>
    <scope>NUCLEOTIDE SEQUENCE</scope>
    <source>
        <strain evidence="8">CGMCC 1.15360</strain>
    </source>
</reference>
<dbReference type="PROSITE" id="PS51898">
    <property type="entry name" value="TYR_RECOMBINASE"/>
    <property type="match status" value="1"/>
</dbReference>
<feature type="domain" description="Tyr recombinase" evidence="6">
    <location>
        <begin position="124"/>
        <end position="320"/>
    </location>
</feature>
<proteinExistence type="predicted"/>
<evidence type="ECO:0000259" key="7">
    <source>
        <dbReference type="PROSITE" id="PS51900"/>
    </source>
</evidence>
<protein>
    <recommendedName>
        <fullName evidence="10">Integrase</fullName>
    </recommendedName>
</protein>
<dbReference type="PROSITE" id="PS51900">
    <property type="entry name" value="CB"/>
    <property type="match status" value="1"/>
</dbReference>
<dbReference type="InterPro" id="IPR011010">
    <property type="entry name" value="DNA_brk_join_enz"/>
</dbReference>
<dbReference type="AlphaFoldDB" id="A0A916Z9W3"/>
<evidence type="ECO:0000259" key="6">
    <source>
        <dbReference type="PROSITE" id="PS51898"/>
    </source>
</evidence>
<evidence type="ECO:0000256" key="4">
    <source>
        <dbReference type="PROSITE-ProRule" id="PRU01248"/>
    </source>
</evidence>
<accession>A0A916Z9W3</accession>
<evidence type="ECO:0000256" key="2">
    <source>
        <dbReference type="ARBA" id="ARBA00023125"/>
    </source>
</evidence>
<dbReference type="PANTHER" id="PTHR34605:SF3">
    <property type="entry name" value="P CELL-TYPE AGGLUTINATION PROTEIN MAP4-LIKE-RELATED"/>
    <property type="match status" value="1"/>
</dbReference>
<evidence type="ECO:0000256" key="5">
    <source>
        <dbReference type="SAM" id="Coils"/>
    </source>
</evidence>
<dbReference type="InterPro" id="IPR002104">
    <property type="entry name" value="Integrase_catalytic"/>
</dbReference>
<evidence type="ECO:0000313" key="8">
    <source>
        <dbReference type="EMBL" id="GGD82044.1"/>
    </source>
</evidence>
<dbReference type="OrthoDB" id="5513193at2"/>
<evidence type="ECO:0000256" key="1">
    <source>
        <dbReference type="ARBA" id="ARBA00022908"/>
    </source>
</evidence>
<evidence type="ECO:0000313" key="9">
    <source>
        <dbReference type="Proteomes" id="UP000612349"/>
    </source>
</evidence>
<dbReference type="PANTHER" id="PTHR34605">
    <property type="entry name" value="PHAGE_INTEGRASE DOMAIN-CONTAINING PROTEIN"/>
    <property type="match status" value="1"/>
</dbReference>